<feature type="binding site" evidence="14">
    <location>
        <position position="957"/>
    </location>
    <ligand>
        <name>ATP</name>
        <dbReference type="ChEBI" id="CHEBI:30616"/>
    </ligand>
</feature>
<evidence type="ECO:0000256" key="9">
    <source>
        <dbReference type="ARBA" id="ARBA00022967"/>
    </source>
</evidence>
<dbReference type="Pfam" id="PF13246">
    <property type="entry name" value="Cation_ATPase"/>
    <property type="match status" value="1"/>
</dbReference>
<feature type="binding site" evidence="15">
    <location>
        <position position="953"/>
    </location>
    <ligand>
        <name>Mg(2+)</name>
        <dbReference type="ChEBI" id="CHEBI:18420"/>
    </ligand>
</feature>
<dbReference type="SFLD" id="SFLDF00027">
    <property type="entry name" value="p-type_atpase"/>
    <property type="match status" value="1"/>
</dbReference>
<feature type="domain" description="P-type ATPase N-terminal" evidence="19">
    <location>
        <begin position="46"/>
        <end position="103"/>
    </location>
</feature>
<feature type="binding site" evidence="14">
    <location>
        <position position="658"/>
    </location>
    <ligand>
        <name>ATP</name>
        <dbReference type="ChEBI" id="CHEBI:30616"/>
    </ligand>
</feature>
<keyword evidence="6 14" id="KW-0547">Nucleotide-binding</keyword>
<keyword evidence="17" id="KW-0175">Coiled coil</keyword>
<feature type="binding site" evidence="14">
    <location>
        <position position="800"/>
    </location>
    <ligand>
        <name>ATP</name>
        <dbReference type="ChEBI" id="CHEBI:30616"/>
    </ligand>
</feature>
<dbReference type="SUPFAM" id="SSF56784">
    <property type="entry name" value="HAD-like"/>
    <property type="match status" value="1"/>
</dbReference>
<proteinExistence type="inferred from homology"/>
<dbReference type="GO" id="GO:0045332">
    <property type="term" value="P:phospholipid translocation"/>
    <property type="evidence" value="ECO:0007669"/>
    <property type="project" value="TreeGrafter"/>
</dbReference>
<evidence type="ECO:0000256" key="5">
    <source>
        <dbReference type="ARBA" id="ARBA00022723"/>
    </source>
</evidence>
<keyword evidence="22" id="KW-1185">Reference proteome</keyword>
<dbReference type="GO" id="GO:0005886">
    <property type="term" value="C:plasma membrane"/>
    <property type="evidence" value="ECO:0007669"/>
    <property type="project" value="TreeGrafter"/>
</dbReference>
<feature type="binding site" evidence="15">
    <location>
        <position position="957"/>
    </location>
    <ligand>
        <name>Mg(2+)</name>
        <dbReference type="ChEBI" id="CHEBI:18420"/>
    </ligand>
</feature>
<dbReference type="PRINTS" id="PR00119">
    <property type="entry name" value="CATATPASE"/>
</dbReference>
<evidence type="ECO:0000256" key="1">
    <source>
        <dbReference type="ARBA" id="ARBA00004141"/>
    </source>
</evidence>
<dbReference type="InterPro" id="IPR023214">
    <property type="entry name" value="HAD_sf"/>
</dbReference>
<feature type="binding site" evidence="14">
    <location>
        <position position="684"/>
    </location>
    <ligand>
        <name>ATP</name>
        <dbReference type="ChEBI" id="CHEBI:30616"/>
    </ligand>
</feature>
<keyword evidence="10 16" id="KW-1133">Transmembrane helix</keyword>
<evidence type="ECO:0000256" key="16">
    <source>
        <dbReference type="RuleBase" id="RU362033"/>
    </source>
</evidence>
<dbReference type="PANTHER" id="PTHR24092">
    <property type="entry name" value="PROBABLE PHOSPHOLIPID-TRANSPORTING ATPASE"/>
    <property type="match status" value="1"/>
</dbReference>
<accession>A0AAV5AIY4</accession>
<name>A0AAV5AIY4_9AGAM</name>
<feature type="binding site" evidence="14">
    <location>
        <position position="483"/>
    </location>
    <ligand>
        <name>ATP</name>
        <dbReference type="ChEBI" id="CHEBI:30616"/>
    </ligand>
</feature>
<dbReference type="GO" id="GO:0000287">
    <property type="term" value="F:magnesium ion binding"/>
    <property type="evidence" value="ECO:0007669"/>
    <property type="project" value="UniProtKB-UniRule"/>
</dbReference>
<feature type="binding site" evidence="14">
    <location>
        <position position="799"/>
    </location>
    <ligand>
        <name>ATP</name>
        <dbReference type="ChEBI" id="CHEBI:30616"/>
    </ligand>
</feature>
<dbReference type="InterPro" id="IPR008250">
    <property type="entry name" value="ATPase_P-typ_transduc_dom_A_sf"/>
</dbReference>
<evidence type="ECO:0000256" key="14">
    <source>
        <dbReference type="PIRSR" id="PIRSR606539-2"/>
    </source>
</evidence>
<feature type="binding site" evidence="14">
    <location>
        <position position="615"/>
    </location>
    <ligand>
        <name>ATP</name>
        <dbReference type="ChEBI" id="CHEBI:30616"/>
    </ligand>
</feature>
<keyword evidence="11 16" id="KW-0472">Membrane</keyword>
<evidence type="ECO:0000256" key="18">
    <source>
        <dbReference type="SAM" id="MobiDB-lite"/>
    </source>
</evidence>
<evidence type="ECO:0000256" key="3">
    <source>
        <dbReference type="ARBA" id="ARBA00022553"/>
    </source>
</evidence>
<feature type="binding site" evidence="15">
    <location>
        <position position="485"/>
    </location>
    <ligand>
        <name>Mg(2+)</name>
        <dbReference type="ChEBI" id="CHEBI:18420"/>
    </ligand>
</feature>
<feature type="active site" description="4-aspartylphosphate intermediate" evidence="13">
    <location>
        <position position="483"/>
    </location>
</feature>
<feature type="binding site" evidence="14">
    <location>
        <position position="956"/>
    </location>
    <ligand>
        <name>ATP</name>
        <dbReference type="ChEBI" id="CHEBI:30616"/>
    </ligand>
</feature>
<evidence type="ECO:0000256" key="7">
    <source>
        <dbReference type="ARBA" id="ARBA00022840"/>
    </source>
</evidence>
<comment type="caution">
    <text evidence="16">Lacks conserved residue(s) required for the propagation of feature annotation.</text>
</comment>
<dbReference type="InterPro" id="IPR018303">
    <property type="entry name" value="ATPase_P-typ_P_site"/>
</dbReference>
<dbReference type="InterPro" id="IPR032630">
    <property type="entry name" value="P_typ_ATPase_c"/>
</dbReference>
<feature type="binding site" evidence="15">
    <location>
        <position position="483"/>
    </location>
    <ligand>
        <name>Mg(2+)</name>
        <dbReference type="ChEBI" id="CHEBI:18420"/>
    </ligand>
</feature>
<comment type="cofactor">
    <cofactor evidence="15">
        <name>Mg(2+)</name>
        <dbReference type="ChEBI" id="CHEBI:18420"/>
    </cofactor>
</comment>
<evidence type="ECO:0000259" key="20">
    <source>
        <dbReference type="Pfam" id="PF16212"/>
    </source>
</evidence>
<evidence type="ECO:0000256" key="17">
    <source>
        <dbReference type="SAM" id="Coils"/>
    </source>
</evidence>
<dbReference type="InterPro" id="IPR023298">
    <property type="entry name" value="ATPase_P-typ_TM_dom_sf"/>
</dbReference>
<dbReference type="FunFam" id="3.40.50.1000:FF:000001">
    <property type="entry name" value="Phospholipid-transporting ATPase IC"/>
    <property type="match status" value="1"/>
</dbReference>
<evidence type="ECO:0000256" key="4">
    <source>
        <dbReference type="ARBA" id="ARBA00022692"/>
    </source>
</evidence>
<reference evidence="21" key="1">
    <citation type="submission" date="2021-10" db="EMBL/GenBank/DDBJ databases">
        <title>De novo Genome Assembly of Clathrus columnatus (Basidiomycota, Fungi) Using Illumina and Nanopore Sequence Data.</title>
        <authorList>
            <person name="Ogiso-Tanaka E."/>
            <person name="Itagaki H."/>
            <person name="Hosoya T."/>
            <person name="Hosaka K."/>
        </authorList>
    </citation>
    <scope>NUCLEOTIDE SEQUENCE</scope>
    <source>
        <strain evidence="21">MO-923</strain>
    </source>
</reference>
<comment type="subcellular location">
    <subcellularLocation>
        <location evidence="1 16">Membrane</location>
        <topology evidence="1 16">Multi-pass membrane protein</topology>
    </subcellularLocation>
</comment>
<dbReference type="InterPro" id="IPR032631">
    <property type="entry name" value="P-type_ATPase_N"/>
</dbReference>
<evidence type="ECO:0000256" key="11">
    <source>
        <dbReference type="ARBA" id="ARBA00023136"/>
    </source>
</evidence>
<protein>
    <recommendedName>
        <fullName evidence="16">Phospholipid-transporting ATPase</fullName>
        <ecNumber evidence="16">7.6.2.1</ecNumber>
    </recommendedName>
</protein>
<feature type="binding site" evidence="14">
    <location>
        <position position="801"/>
    </location>
    <ligand>
        <name>ATP</name>
        <dbReference type="ChEBI" id="CHEBI:30616"/>
    </ligand>
</feature>
<feature type="compositionally biased region" description="Acidic residues" evidence="18">
    <location>
        <begin position="179"/>
        <end position="192"/>
    </location>
</feature>
<dbReference type="InterPro" id="IPR023299">
    <property type="entry name" value="ATPase_P-typ_cyto_dom_N"/>
</dbReference>
<dbReference type="SUPFAM" id="SSF81653">
    <property type="entry name" value="Calcium ATPase, transduction domain A"/>
    <property type="match status" value="1"/>
</dbReference>
<feature type="binding site" evidence="14">
    <location>
        <position position="933"/>
    </location>
    <ligand>
        <name>ATP</name>
        <dbReference type="ChEBI" id="CHEBI:30616"/>
    </ligand>
</feature>
<dbReference type="FunFam" id="3.40.50.1000:FF:000014">
    <property type="entry name" value="Phospholipid-transporting ATPase"/>
    <property type="match status" value="1"/>
</dbReference>
<keyword evidence="7 14" id="KW-0067">ATP-binding</keyword>
<keyword evidence="5 15" id="KW-0479">Metal-binding</keyword>
<feature type="region of interest" description="Disordered" evidence="18">
    <location>
        <begin position="169"/>
        <end position="205"/>
    </location>
</feature>
<feature type="binding site" evidence="14">
    <location>
        <position position="719"/>
    </location>
    <ligand>
        <name>ATP</name>
        <dbReference type="ChEBI" id="CHEBI:30616"/>
    </ligand>
</feature>
<comment type="similarity">
    <text evidence="2 16">Belongs to the cation transport ATPase (P-type) (TC 3.A.3) family. Type IV subfamily.</text>
</comment>
<dbReference type="GO" id="GO:0005524">
    <property type="term" value="F:ATP binding"/>
    <property type="evidence" value="ECO:0007669"/>
    <property type="project" value="UniProtKB-UniRule"/>
</dbReference>
<feature type="transmembrane region" description="Helical" evidence="16">
    <location>
        <begin position="367"/>
        <end position="388"/>
    </location>
</feature>
<organism evidence="21 22">
    <name type="scientific">Clathrus columnatus</name>
    <dbReference type="NCBI Taxonomy" id="1419009"/>
    <lineage>
        <taxon>Eukaryota</taxon>
        <taxon>Fungi</taxon>
        <taxon>Dikarya</taxon>
        <taxon>Basidiomycota</taxon>
        <taxon>Agaricomycotina</taxon>
        <taxon>Agaricomycetes</taxon>
        <taxon>Phallomycetidae</taxon>
        <taxon>Phallales</taxon>
        <taxon>Clathraceae</taxon>
        <taxon>Clathrus</taxon>
    </lineage>
</organism>
<dbReference type="SFLD" id="SFLDS00003">
    <property type="entry name" value="Haloacid_Dehalogenase"/>
    <property type="match status" value="1"/>
</dbReference>
<dbReference type="InterPro" id="IPR044492">
    <property type="entry name" value="P_typ_ATPase_HD_dom"/>
</dbReference>
<dbReference type="EMBL" id="BPWL01000009">
    <property type="protein sequence ID" value="GJJ13717.1"/>
    <property type="molecule type" value="Genomic_DNA"/>
</dbReference>
<dbReference type="SFLD" id="SFLDG00002">
    <property type="entry name" value="C1.7:_P-type_atpase_like"/>
    <property type="match status" value="1"/>
</dbReference>
<dbReference type="NCBIfam" id="TIGR01652">
    <property type="entry name" value="ATPase-Plipid"/>
    <property type="match status" value="1"/>
</dbReference>
<dbReference type="Gene3D" id="3.40.1110.10">
    <property type="entry name" value="Calcium-transporting ATPase, cytoplasmic domain N"/>
    <property type="match status" value="2"/>
</dbReference>
<evidence type="ECO:0000256" key="10">
    <source>
        <dbReference type="ARBA" id="ARBA00022989"/>
    </source>
</evidence>
<keyword evidence="3" id="KW-0597">Phosphoprotein</keyword>
<dbReference type="EC" id="7.6.2.1" evidence="16"/>
<feature type="transmembrane region" description="Helical" evidence="16">
    <location>
        <begin position="100"/>
        <end position="118"/>
    </location>
</feature>
<sequence length="1299" mass="145354">MSKSWTNRLTNWNVESLFSRKPSPKTKRSIFVNEPLPNDYFDHKHRIKREYVYSTNQIVTSKYTVITFLPRNLLEQFRRVANIFFLVIDILQFFSQFSTVSPGLVVTPLILVLGITAAKDGYEDIKRHQGDRRVNHSTALILSGGGWENPNQTGEKAKTFVRGVLKTKQGPAGPYTPVDDTDAEVDEDENGNESEHPRTIKYAEGPSRPHWKRTLWEDVRVGDFIKVRCDEPLPADIVICATSQDDNEAFVETKNLDGETNLKSRRAVDGLQYLRSAKACAQSPAFRIDCDAPDVNMFKLNGAIVTKDGDTSPITIQTTLLRGTVLRNTQWVIGIILYTGQDTKITLNSGDTPSKRSRVEIQMNRQVAVNLIILLVLVVICGIVDSVIEQKRFPEGAPWLFDDDQSGDNPRINGLITWANGFVTFQDIIPISLYLSVEFVRTCQAAFIYTDHQIYYEKTNQATLARSWNLSDDLGQIEYIFSDKTGTLTQNLMIFRKCTVDGTSYHESTGDTVEIITKKGHGKGSESISIAPTIAVAAASSASLSTASPQFSPGQFRSAELTMDLQNLAKANQMNDPFFNRLTSFFALLSLCHTVLAAEDSHTKEIRYKAQSPDEAALVQAAADVGFIFLGREREMMRIQTPYSGEPLEFELLNVLEFSSARRRMSVILRRVDDPDRKVYVLSKGADNVIYSRLREDESEEMKATTQQHLDQFANDGLRTLCLGYKVLSESEYDEWERSYDEATVALDNREEKIEQVSSQLEMGFTLLGGTAIEDKLQDGVPETIADLKRAGIKLWVLTGDKLETAIAIGYSTNLIAPDSTLIIIRGGGDSAIPVEQQLLDSVDKFFPDSDIIESVQAMGVELPHSLRHQISPEYSKKKNVELVDIPKSNHVLVINGLALGDALDNPFLKEVLLKIGIRCQAVICCGVSPLQKALTVNLVKDGLQTMTLAIGDGANDVSMIQTAHIGVGIRGEEGLQAVNSADYAIAQMGRSFDDVLVPIFETAIIGSWTLVLRTERHHMGISLWPFPSYIAMGDNKGGTDPVYLLSTCWREFSSTSAREDGFDGYIYEFSTAIAIATVTTANLFNGINTWAWSGWVWFAVSFGIIFVWTYTLIYSAISPNAFVTTVFGNDYFLFRSPIFWFSVLISIFLALLPHYLYKYIQQVWRPTDIDILKEIQRRNPNADFASYTSNNTMRSFDDESTLNRSTINAVPLQDLGETRSLSYTFNRSMTDMSLGGEQTTNRGFNFAAEEGGVHLRRIQSNLSERRKSMGKSKKPLFSTLKRTFRSIRRTPSTSAQDL</sequence>
<evidence type="ECO:0000256" key="13">
    <source>
        <dbReference type="PIRSR" id="PIRSR606539-1"/>
    </source>
</evidence>
<feature type="transmembrane region" description="Helical" evidence="16">
    <location>
        <begin position="1138"/>
        <end position="1158"/>
    </location>
</feature>
<dbReference type="Gene3D" id="2.70.150.10">
    <property type="entry name" value="Calcium-transporting ATPase, cytoplasmic transduction domain A"/>
    <property type="match status" value="1"/>
</dbReference>
<evidence type="ECO:0000259" key="19">
    <source>
        <dbReference type="Pfam" id="PF16209"/>
    </source>
</evidence>
<dbReference type="PANTHER" id="PTHR24092:SF153">
    <property type="entry name" value="PHOSPHOLIPID-TRANSPORTING ATPASE"/>
    <property type="match status" value="1"/>
</dbReference>
<dbReference type="Gene3D" id="1.20.1110.10">
    <property type="entry name" value="Calcium-transporting ATPase, transmembrane domain"/>
    <property type="match status" value="1"/>
</dbReference>
<dbReference type="Pfam" id="PF16209">
    <property type="entry name" value="PhoLip_ATPase_N"/>
    <property type="match status" value="1"/>
</dbReference>
<feature type="binding site" evidence="14">
    <location>
        <position position="485"/>
    </location>
    <ligand>
        <name>ATP</name>
        <dbReference type="ChEBI" id="CHEBI:30616"/>
    </ligand>
</feature>
<evidence type="ECO:0000256" key="8">
    <source>
        <dbReference type="ARBA" id="ARBA00022842"/>
    </source>
</evidence>
<feature type="transmembrane region" description="Helical" evidence="16">
    <location>
        <begin position="1097"/>
        <end position="1118"/>
    </location>
</feature>
<gene>
    <name evidence="21" type="ORF">Clacol_007973</name>
</gene>
<dbReference type="GO" id="GO:0140326">
    <property type="term" value="F:ATPase-coupled intramembrane lipid transporter activity"/>
    <property type="evidence" value="ECO:0007669"/>
    <property type="project" value="UniProtKB-EC"/>
</dbReference>
<feature type="domain" description="P-type ATPase C-terminal" evidence="20">
    <location>
        <begin position="1054"/>
        <end position="1168"/>
    </location>
</feature>
<dbReference type="Pfam" id="PF16212">
    <property type="entry name" value="PhoLip_ATPase_C"/>
    <property type="match status" value="1"/>
</dbReference>
<evidence type="ECO:0000256" key="6">
    <source>
        <dbReference type="ARBA" id="ARBA00022741"/>
    </source>
</evidence>
<keyword evidence="9 16" id="KW-1278">Translocase</keyword>
<dbReference type="InterPro" id="IPR036412">
    <property type="entry name" value="HAD-like_sf"/>
</dbReference>
<evidence type="ECO:0000256" key="2">
    <source>
        <dbReference type="ARBA" id="ARBA00008109"/>
    </source>
</evidence>
<comment type="catalytic activity">
    <reaction evidence="12 16">
        <text>ATP + H2O + phospholipidSide 1 = ADP + phosphate + phospholipidSide 2.</text>
        <dbReference type="EC" id="7.6.2.1"/>
    </reaction>
</comment>
<feature type="transmembrane region" description="Helical" evidence="16">
    <location>
        <begin position="1066"/>
        <end position="1085"/>
    </location>
</feature>
<dbReference type="PROSITE" id="PS00154">
    <property type="entry name" value="ATPASE_E1_E2"/>
    <property type="match status" value="1"/>
</dbReference>
<keyword evidence="4 16" id="KW-0812">Transmembrane</keyword>
<evidence type="ECO:0000256" key="15">
    <source>
        <dbReference type="PIRSR" id="PIRSR606539-3"/>
    </source>
</evidence>
<evidence type="ECO:0000313" key="22">
    <source>
        <dbReference type="Proteomes" id="UP001050691"/>
    </source>
</evidence>
<dbReference type="SUPFAM" id="SSF81665">
    <property type="entry name" value="Calcium ATPase, transmembrane domain M"/>
    <property type="match status" value="1"/>
</dbReference>
<dbReference type="Gene3D" id="3.40.50.1000">
    <property type="entry name" value="HAD superfamily/HAD-like"/>
    <property type="match status" value="2"/>
</dbReference>
<keyword evidence="8 15" id="KW-0460">Magnesium</keyword>
<dbReference type="SUPFAM" id="SSF81660">
    <property type="entry name" value="Metal cation-transporting ATPase, ATP-binding domain N"/>
    <property type="match status" value="1"/>
</dbReference>
<feature type="binding site" evidence="14">
    <location>
        <position position="484"/>
    </location>
    <ligand>
        <name>ATP</name>
        <dbReference type="ChEBI" id="CHEBI:30616"/>
    </ligand>
</feature>
<evidence type="ECO:0000256" key="12">
    <source>
        <dbReference type="ARBA" id="ARBA00034036"/>
    </source>
</evidence>
<comment type="caution">
    <text evidence="21">The sequence shown here is derived from an EMBL/GenBank/DDBJ whole genome shotgun (WGS) entry which is preliminary data.</text>
</comment>
<feature type="coiled-coil region" evidence="17">
    <location>
        <begin position="733"/>
        <end position="760"/>
    </location>
</feature>
<dbReference type="FunFam" id="3.40.1110.10:FF:000087">
    <property type="entry name" value="Phospholipid-transporting ATPase"/>
    <property type="match status" value="1"/>
</dbReference>
<dbReference type="Proteomes" id="UP001050691">
    <property type="component" value="Unassembled WGS sequence"/>
</dbReference>
<dbReference type="InterPro" id="IPR006539">
    <property type="entry name" value="P-type_ATPase_IV"/>
</dbReference>
<evidence type="ECO:0000313" key="21">
    <source>
        <dbReference type="EMBL" id="GJJ13717.1"/>
    </source>
</evidence>